<dbReference type="RefSeq" id="WP_188790897.1">
    <property type="nucleotide sequence ID" value="NZ_BMJV01000005.1"/>
</dbReference>
<reference evidence="2" key="1">
    <citation type="journal article" date="2014" name="Int. J. Syst. Evol. Microbiol.">
        <title>Complete genome sequence of Corynebacterium casei LMG S-19264T (=DSM 44701T), isolated from a smear-ripened cheese.</title>
        <authorList>
            <consortium name="US DOE Joint Genome Institute (JGI-PGF)"/>
            <person name="Walter F."/>
            <person name="Albersmeier A."/>
            <person name="Kalinowski J."/>
            <person name="Ruckert C."/>
        </authorList>
    </citation>
    <scope>NUCLEOTIDE SEQUENCE</scope>
    <source>
        <strain evidence="2">CGMCC 1.15762</strain>
    </source>
</reference>
<protein>
    <recommendedName>
        <fullName evidence="1">PRC-barrel domain-containing protein</fullName>
    </recommendedName>
</protein>
<sequence>MQSLSELLNWHVRLAEGDAALSDILFDPKSRRISYFVVRHAGGDGSHTLAAASYLGTIDTDAREIELMISTEELTRAPRWEPGAPGFDPGLAALPPLVIGPFGATHAPLLMPGTDEDARPVPEDARAEKALENYQRLSRWIERPVFASDGEIGKLGDITGDLQENRLDWLVIDNGKFFGRERRVLPFSALAHRAPGDKGGHLVLDVTTAEYEEAPTLEDHTQPAA</sequence>
<accession>A0A8J3EHF5</accession>
<feature type="domain" description="PRC-barrel" evidence="1">
    <location>
        <begin position="136"/>
        <end position="188"/>
    </location>
</feature>
<organism evidence="2 3">
    <name type="scientific">Salipiger pallidus</name>
    <dbReference type="NCBI Taxonomy" id="1775170"/>
    <lineage>
        <taxon>Bacteria</taxon>
        <taxon>Pseudomonadati</taxon>
        <taxon>Pseudomonadota</taxon>
        <taxon>Alphaproteobacteria</taxon>
        <taxon>Rhodobacterales</taxon>
        <taxon>Roseobacteraceae</taxon>
        <taxon>Salipiger</taxon>
    </lineage>
</organism>
<dbReference type="Gene3D" id="2.30.30.240">
    <property type="entry name" value="PRC-barrel domain"/>
    <property type="match status" value="1"/>
</dbReference>
<dbReference type="SUPFAM" id="SSF50346">
    <property type="entry name" value="PRC-barrel domain"/>
    <property type="match status" value="1"/>
</dbReference>
<dbReference type="Proteomes" id="UP000617145">
    <property type="component" value="Unassembled WGS sequence"/>
</dbReference>
<proteinExistence type="predicted"/>
<evidence type="ECO:0000313" key="2">
    <source>
        <dbReference type="EMBL" id="GGG77958.1"/>
    </source>
</evidence>
<dbReference type="AlphaFoldDB" id="A0A8J3EHF5"/>
<dbReference type="InterPro" id="IPR027275">
    <property type="entry name" value="PRC-brl_dom"/>
</dbReference>
<dbReference type="EMBL" id="BMJV01000005">
    <property type="protein sequence ID" value="GGG77958.1"/>
    <property type="molecule type" value="Genomic_DNA"/>
</dbReference>
<evidence type="ECO:0000259" key="1">
    <source>
        <dbReference type="Pfam" id="PF05239"/>
    </source>
</evidence>
<dbReference type="InterPro" id="IPR011033">
    <property type="entry name" value="PRC_barrel-like_sf"/>
</dbReference>
<reference evidence="2" key="2">
    <citation type="submission" date="2020-09" db="EMBL/GenBank/DDBJ databases">
        <authorList>
            <person name="Sun Q."/>
            <person name="Zhou Y."/>
        </authorList>
    </citation>
    <scope>NUCLEOTIDE SEQUENCE</scope>
    <source>
        <strain evidence="2">CGMCC 1.15762</strain>
    </source>
</reference>
<gene>
    <name evidence="2" type="ORF">GCM10011415_28630</name>
</gene>
<dbReference type="Pfam" id="PF05239">
    <property type="entry name" value="PRC"/>
    <property type="match status" value="1"/>
</dbReference>
<evidence type="ECO:0000313" key="3">
    <source>
        <dbReference type="Proteomes" id="UP000617145"/>
    </source>
</evidence>
<keyword evidence="3" id="KW-1185">Reference proteome</keyword>
<name>A0A8J3EHF5_9RHOB</name>
<comment type="caution">
    <text evidence="2">The sequence shown here is derived from an EMBL/GenBank/DDBJ whole genome shotgun (WGS) entry which is preliminary data.</text>
</comment>